<evidence type="ECO:0000256" key="4">
    <source>
        <dbReference type="ARBA" id="ARBA00022989"/>
    </source>
</evidence>
<feature type="transmembrane region" description="Helical" evidence="6">
    <location>
        <begin position="457"/>
        <end position="480"/>
    </location>
</feature>
<keyword evidence="5 6" id="KW-0472">Membrane</keyword>
<evidence type="ECO:0000256" key="3">
    <source>
        <dbReference type="ARBA" id="ARBA00022692"/>
    </source>
</evidence>
<feature type="domain" description="AAA" evidence="8">
    <location>
        <begin position="557"/>
        <end position="677"/>
    </location>
</feature>
<dbReference type="EMBL" id="SNQG01000001">
    <property type="protein sequence ID" value="TEW68775.1"/>
    <property type="molecule type" value="Genomic_DNA"/>
</dbReference>
<evidence type="ECO:0000259" key="8">
    <source>
        <dbReference type="Pfam" id="PF13614"/>
    </source>
</evidence>
<keyword evidence="3 6" id="KW-0812">Transmembrane</keyword>
<organism evidence="10 11">
    <name type="scientific">Mucilaginibacter phyllosphaerae</name>
    <dbReference type="NCBI Taxonomy" id="1812349"/>
    <lineage>
        <taxon>Bacteria</taxon>
        <taxon>Pseudomonadati</taxon>
        <taxon>Bacteroidota</taxon>
        <taxon>Sphingobacteriia</taxon>
        <taxon>Sphingobacteriales</taxon>
        <taxon>Sphingobacteriaceae</taxon>
        <taxon>Mucilaginibacter</taxon>
    </lineage>
</organism>
<evidence type="ECO:0000313" key="12">
    <source>
        <dbReference type="Proteomes" id="UP000583101"/>
    </source>
</evidence>
<dbReference type="Proteomes" id="UP000297248">
    <property type="component" value="Unassembled WGS sequence"/>
</dbReference>
<sequence>MELGKFFKLLWKHKNLLIIIPLVTIIVSFFLVKNLADKYVSSAQIATGIVDQSRHLLDADPTAASSKEQSIAHEFSNLIEIMKLKTLINQISYQLILHDLKSKVPFKPESKLFKSMNPNARQHAIEVFSKKFETLQPLSYYNKDEEGLNELLRSMKYDERSLRKDLLIVRDEDSDFITVSYESENPQLSAFIVNVLCKQFINYYTTTIRQNETDAVNYLANLLEEKRKALNTKTSQLQDYKIQNGILNLDEQSKSIFDQIMVYNDRKQQAERDVASYNGAIKIIDSKFEPGERKYIEASMVKYNQDVINSQDQLHILTDRYVRSNFNPRLKPAIDSLSNKLTAQINQTSDKYIVNPLVGKDDLVKQKLTLEVTRDLAKYSIRAITGALNDLNAKFNRLVPFDATVKTFNFDIDIASKEYLDVLNRYNQTNLQSTFSIKLRQVEPATPDAAEPSKKMLLIILSGVIAFAFCVIVLFGIFFFDDTIKEPADLVKRTDLPLLGHLNTVMGSLDLRKLWDVEHRDKMRLFKELIRSIRFEVDQELRGEKVLGITSLANHEGKTVLAISLAYSYSMINKKVLLIDGNFDNPTISNTVQPKVYLENYFKNNPDNYEQLNNTTNVMGNHGGDVTLLEISDENFIRSKFNELKTKYDIIIIETPPLSSLNKSKEWLLFANKVVSVYEANKGIAKWQKDDVKYLKSLNGKFAGWVLNKTDPKKDRF</sequence>
<name>A0A4Y8AJS9_9SPHI</name>
<feature type="domain" description="Polysaccharide chain length determinant N-terminal" evidence="7">
    <location>
        <begin position="2"/>
        <end position="91"/>
    </location>
</feature>
<keyword evidence="4 6" id="KW-1133">Transmembrane helix</keyword>
<dbReference type="RefSeq" id="WP_134334615.1">
    <property type="nucleotide sequence ID" value="NZ_BMCZ01000001.1"/>
</dbReference>
<reference evidence="10" key="2">
    <citation type="submission" date="2019-03" db="EMBL/GenBank/DDBJ databases">
        <authorList>
            <person name="Yan Y.-Q."/>
            <person name="Du Z.-J."/>
        </authorList>
    </citation>
    <scope>NUCLEOTIDE SEQUENCE</scope>
    <source>
        <strain evidence="10">PP-F2FG21</strain>
    </source>
</reference>
<dbReference type="GO" id="GO:0004713">
    <property type="term" value="F:protein tyrosine kinase activity"/>
    <property type="evidence" value="ECO:0007669"/>
    <property type="project" value="TreeGrafter"/>
</dbReference>
<keyword evidence="2" id="KW-1003">Cell membrane</keyword>
<comment type="subcellular location">
    <subcellularLocation>
        <location evidence="1">Cell membrane</location>
        <topology evidence="1">Multi-pass membrane protein</topology>
    </subcellularLocation>
</comment>
<comment type="caution">
    <text evidence="10">The sequence shown here is derived from an EMBL/GenBank/DDBJ whole genome shotgun (WGS) entry which is preliminary data.</text>
</comment>
<dbReference type="PANTHER" id="PTHR32309">
    <property type="entry name" value="TYROSINE-PROTEIN KINASE"/>
    <property type="match status" value="1"/>
</dbReference>
<feature type="transmembrane region" description="Helical" evidence="6">
    <location>
        <begin position="15"/>
        <end position="32"/>
    </location>
</feature>
<accession>A0A4Y8AJS9</accession>
<dbReference type="Pfam" id="PF02706">
    <property type="entry name" value="Wzz"/>
    <property type="match status" value="1"/>
</dbReference>
<protein>
    <submittedName>
        <fullName evidence="10">Lipopolysaccharide biosynthesis protein</fullName>
    </submittedName>
    <submittedName>
        <fullName evidence="9">Uncharacterized protein involved in exopolysaccharide biosynthesis/Mrp family chromosome partitioning ATPase</fullName>
    </submittedName>
</protein>
<evidence type="ECO:0000313" key="10">
    <source>
        <dbReference type="EMBL" id="TEW68775.1"/>
    </source>
</evidence>
<dbReference type="InterPro" id="IPR025669">
    <property type="entry name" value="AAA_dom"/>
</dbReference>
<dbReference type="GO" id="GO:0005886">
    <property type="term" value="C:plasma membrane"/>
    <property type="evidence" value="ECO:0007669"/>
    <property type="project" value="UniProtKB-SubCell"/>
</dbReference>
<evidence type="ECO:0000256" key="6">
    <source>
        <dbReference type="SAM" id="Phobius"/>
    </source>
</evidence>
<evidence type="ECO:0000256" key="1">
    <source>
        <dbReference type="ARBA" id="ARBA00004651"/>
    </source>
</evidence>
<dbReference type="InterPro" id="IPR027417">
    <property type="entry name" value="P-loop_NTPase"/>
</dbReference>
<reference evidence="9 12" key="3">
    <citation type="submission" date="2020-08" db="EMBL/GenBank/DDBJ databases">
        <title>Genomic Encyclopedia of Type Strains, Phase IV (KMG-IV): sequencing the most valuable type-strain genomes for metagenomic binning, comparative biology and taxonomic classification.</title>
        <authorList>
            <person name="Goeker M."/>
        </authorList>
    </citation>
    <scope>NUCLEOTIDE SEQUENCE [LARGE SCALE GENOMIC DNA]</scope>
    <source>
        <strain evidence="9 12">DSM 100995</strain>
    </source>
</reference>
<evidence type="ECO:0000256" key="5">
    <source>
        <dbReference type="ARBA" id="ARBA00023136"/>
    </source>
</evidence>
<evidence type="ECO:0000256" key="2">
    <source>
        <dbReference type="ARBA" id="ARBA00022475"/>
    </source>
</evidence>
<dbReference type="InterPro" id="IPR003856">
    <property type="entry name" value="LPS_length_determ_N"/>
</dbReference>
<reference evidence="10 11" key="1">
    <citation type="journal article" date="2016" name="Int. J. Syst. Evol. Microbiol.">
        <title>Proposal of Mucilaginibacter phyllosphaerae sp. nov. isolated from the phyllosphere of Galium album.</title>
        <authorList>
            <person name="Aydogan E.L."/>
            <person name="Busse H.J."/>
            <person name="Moser G."/>
            <person name="Muller C."/>
            <person name="Kampfer P."/>
            <person name="Glaeser S.P."/>
        </authorList>
    </citation>
    <scope>NUCLEOTIDE SEQUENCE [LARGE SCALE GENOMIC DNA]</scope>
    <source>
        <strain evidence="10 11">PP-F2FG21</strain>
    </source>
</reference>
<keyword evidence="12" id="KW-1185">Reference proteome</keyword>
<evidence type="ECO:0000259" key="7">
    <source>
        <dbReference type="Pfam" id="PF02706"/>
    </source>
</evidence>
<dbReference type="AlphaFoldDB" id="A0A4Y8AJS9"/>
<dbReference type="Proteomes" id="UP000583101">
    <property type="component" value="Unassembled WGS sequence"/>
</dbReference>
<evidence type="ECO:0000313" key="11">
    <source>
        <dbReference type="Proteomes" id="UP000297248"/>
    </source>
</evidence>
<proteinExistence type="predicted"/>
<dbReference type="SUPFAM" id="SSF52540">
    <property type="entry name" value="P-loop containing nucleoside triphosphate hydrolases"/>
    <property type="match status" value="1"/>
</dbReference>
<dbReference type="PANTHER" id="PTHR32309:SF13">
    <property type="entry name" value="FERRIC ENTEROBACTIN TRANSPORT PROTEIN FEPE"/>
    <property type="match status" value="1"/>
</dbReference>
<dbReference type="EMBL" id="JACIEG010000001">
    <property type="protein sequence ID" value="MBB3968217.1"/>
    <property type="molecule type" value="Genomic_DNA"/>
</dbReference>
<dbReference type="Pfam" id="PF13614">
    <property type="entry name" value="AAA_31"/>
    <property type="match status" value="1"/>
</dbReference>
<evidence type="ECO:0000313" key="9">
    <source>
        <dbReference type="EMBL" id="MBB3968217.1"/>
    </source>
</evidence>
<dbReference type="Gene3D" id="3.40.50.300">
    <property type="entry name" value="P-loop containing nucleotide triphosphate hydrolases"/>
    <property type="match status" value="1"/>
</dbReference>
<dbReference type="OrthoDB" id="972983at2"/>
<gene>
    <name evidence="10" type="ORF">E2R65_01005</name>
    <name evidence="9" type="ORF">GGR35_000803</name>
</gene>
<dbReference type="InterPro" id="IPR050445">
    <property type="entry name" value="Bact_polysacc_biosynth/exp"/>
</dbReference>